<gene>
    <name evidence="2" type="ORF">IAD49_03845</name>
</gene>
<keyword evidence="1" id="KW-0732">Signal</keyword>
<feature type="signal peptide" evidence="1">
    <location>
        <begin position="1"/>
        <end position="20"/>
    </location>
</feature>
<reference evidence="2" key="1">
    <citation type="submission" date="2020-10" db="EMBL/GenBank/DDBJ databases">
        <authorList>
            <person name="Gilroy R."/>
        </authorList>
    </citation>
    <scope>NUCLEOTIDE SEQUENCE</scope>
    <source>
        <strain evidence="2">CHK197-8231</strain>
    </source>
</reference>
<dbReference type="EMBL" id="DVML01000022">
    <property type="protein sequence ID" value="HIU22696.1"/>
    <property type="molecule type" value="Genomic_DNA"/>
</dbReference>
<dbReference type="Proteomes" id="UP000824087">
    <property type="component" value="Unassembled WGS sequence"/>
</dbReference>
<dbReference type="InterPro" id="IPR036249">
    <property type="entry name" value="Thioredoxin-like_sf"/>
</dbReference>
<dbReference type="PROSITE" id="PS51257">
    <property type="entry name" value="PROKAR_LIPOPROTEIN"/>
    <property type="match status" value="1"/>
</dbReference>
<dbReference type="CDD" id="cd02947">
    <property type="entry name" value="TRX_family"/>
    <property type="match status" value="1"/>
</dbReference>
<dbReference type="Pfam" id="PF20207">
    <property type="entry name" value="DUF6568"/>
    <property type="match status" value="1"/>
</dbReference>
<feature type="chain" id="PRO_5038822177" evidence="1">
    <location>
        <begin position="21"/>
        <end position="138"/>
    </location>
</feature>
<accession>A0A9D1HU39</accession>
<dbReference type="InterPro" id="IPR046698">
    <property type="entry name" value="PedC-like"/>
</dbReference>
<comment type="caution">
    <text evidence="2">The sequence shown here is derived from an EMBL/GenBank/DDBJ whole genome shotgun (WGS) entry which is preliminary data.</text>
</comment>
<reference evidence="2" key="2">
    <citation type="journal article" date="2021" name="PeerJ">
        <title>Extensive microbial diversity within the chicken gut microbiome revealed by metagenomics and culture.</title>
        <authorList>
            <person name="Gilroy R."/>
            <person name="Ravi A."/>
            <person name="Getino M."/>
            <person name="Pursley I."/>
            <person name="Horton D.L."/>
            <person name="Alikhan N.F."/>
            <person name="Baker D."/>
            <person name="Gharbi K."/>
            <person name="Hall N."/>
            <person name="Watson M."/>
            <person name="Adriaenssens E.M."/>
            <person name="Foster-Nyarko E."/>
            <person name="Jarju S."/>
            <person name="Secka A."/>
            <person name="Antonio M."/>
            <person name="Oren A."/>
            <person name="Chaudhuri R.R."/>
            <person name="La Ragione R."/>
            <person name="Hildebrand F."/>
            <person name="Pallen M.J."/>
        </authorList>
    </citation>
    <scope>NUCLEOTIDE SEQUENCE</scope>
    <source>
        <strain evidence="2">CHK197-8231</strain>
    </source>
</reference>
<dbReference type="Gene3D" id="3.40.30.10">
    <property type="entry name" value="Glutaredoxin"/>
    <property type="match status" value="1"/>
</dbReference>
<dbReference type="SUPFAM" id="SSF52833">
    <property type="entry name" value="Thioredoxin-like"/>
    <property type="match status" value="1"/>
</dbReference>
<dbReference type="AlphaFoldDB" id="A0A9D1HU39"/>
<protein>
    <submittedName>
        <fullName evidence="2">Thioredoxin family protein</fullName>
    </submittedName>
</protein>
<evidence type="ECO:0000256" key="1">
    <source>
        <dbReference type="SAM" id="SignalP"/>
    </source>
</evidence>
<name>A0A9D1HU39_9BACT</name>
<sequence>MKKLCMIVLCSCLMMLFVGCSSKLSTYTTISLDEVYEKLDQKDSFILTIGSASCSHCASFKPKMETVIKLHQVEVFYIDVSKLSEDDYKGFIQRMNFTGTPTTIFFEDGKETAMSNRIEGDKDIEVIESKMRKMGYIE</sequence>
<organism evidence="2 3">
    <name type="scientific">Candidatus Fimihabitans intestinipullorum</name>
    <dbReference type="NCBI Taxonomy" id="2840820"/>
    <lineage>
        <taxon>Bacteria</taxon>
        <taxon>Bacillati</taxon>
        <taxon>Mycoplasmatota</taxon>
        <taxon>Mycoplasmatota incertae sedis</taxon>
        <taxon>Candidatus Fimihabitans</taxon>
    </lineage>
</organism>
<proteinExistence type="predicted"/>
<evidence type="ECO:0000313" key="2">
    <source>
        <dbReference type="EMBL" id="HIU22696.1"/>
    </source>
</evidence>
<evidence type="ECO:0000313" key="3">
    <source>
        <dbReference type="Proteomes" id="UP000824087"/>
    </source>
</evidence>